<evidence type="ECO:0008006" key="4">
    <source>
        <dbReference type="Google" id="ProtNLM"/>
    </source>
</evidence>
<dbReference type="Proteomes" id="UP000515312">
    <property type="component" value="Chromosome"/>
</dbReference>
<gene>
    <name evidence="2" type="ORF">H7849_19450</name>
</gene>
<feature type="signal peptide" evidence="1">
    <location>
        <begin position="1"/>
        <end position="22"/>
    </location>
</feature>
<name>A0A7G8BFC6_9BACT</name>
<dbReference type="AlphaFoldDB" id="A0A7G8BFC6"/>
<evidence type="ECO:0000256" key="1">
    <source>
        <dbReference type="SAM" id="SignalP"/>
    </source>
</evidence>
<reference evidence="2 3" key="1">
    <citation type="submission" date="2020-08" db="EMBL/GenBank/DDBJ databases">
        <title>Edaphobacter telluris sp. nov. and Acidobacterium dinghuensis sp. nov., two acidobacteria isolated from forest soil.</title>
        <authorList>
            <person name="Fu J."/>
            <person name="Qiu L."/>
        </authorList>
    </citation>
    <scope>NUCLEOTIDE SEQUENCE [LARGE SCALE GENOMIC DNA]</scope>
    <source>
        <strain evidence="2">4Y35</strain>
    </source>
</reference>
<sequence>MRRFAIFAAVLLVIVAIGSLPAQPRSTNSSGKDSFCVCLPSRAGLMLKSMMSRSSATTVHAASARQSAEKATIPQ</sequence>
<dbReference type="EMBL" id="CP060394">
    <property type="protein sequence ID" value="QNI31246.1"/>
    <property type="molecule type" value="Genomic_DNA"/>
</dbReference>
<accession>A0A7G8BFC6</accession>
<keyword evidence="1" id="KW-0732">Signal</keyword>
<dbReference type="RefSeq" id="WP_186741726.1">
    <property type="nucleotide sequence ID" value="NZ_CP060394.1"/>
</dbReference>
<proteinExistence type="predicted"/>
<protein>
    <recommendedName>
        <fullName evidence="4">Secreted protein</fullName>
    </recommendedName>
</protein>
<evidence type="ECO:0000313" key="3">
    <source>
        <dbReference type="Proteomes" id="UP000515312"/>
    </source>
</evidence>
<feature type="chain" id="PRO_5028999144" description="Secreted protein" evidence="1">
    <location>
        <begin position="23"/>
        <end position="75"/>
    </location>
</feature>
<keyword evidence="3" id="KW-1185">Reference proteome</keyword>
<organism evidence="2 3">
    <name type="scientific">Alloacidobacterium dinghuense</name>
    <dbReference type="NCBI Taxonomy" id="2763107"/>
    <lineage>
        <taxon>Bacteria</taxon>
        <taxon>Pseudomonadati</taxon>
        <taxon>Acidobacteriota</taxon>
        <taxon>Terriglobia</taxon>
        <taxon>Terriglobales</taxon>
        <taxon>Acidobacteriaceae</taxon>
        <taxon>Alloacidobacterium</taxon>
    </lineage>
</organism>
<evidence type="ECO:0000313" key="2">
    <source>
        <dbReference type="EMBL" id="QNI31246.1"/>
    </source>
</evidence>
<dbReference type="KEGG" id="adin:H7849_19450"/>